<dbReference type="GO" id="GO:0016787">
    <property type="term" value="F:hydrolase activity"/>
    <property type="evidence" value="ECO:0007669"/>
    <property type="project" value="UniProtKB-KW"/>
</dbReference>
<dbReference type="RefSeq" id="WP_089280395.1">
    <property type="nucleotide sequence ID" value="NZ_FZON01000098.1"/>
</dbReference>
<dbReference type="AlphaFoldDB" id="A0A239LQ62"/>
<dbReference type="InterPro" id="IPR038718">
    <property type="entry name" value="SNF2-like_sf"/>
</dbReference>
<dbReference type="Gene3D" id="3.40.50.10810">
    <property type="entry name" value="Tandem AAA-ATPase domain"/>
    <property type="match status" value="1"/>
</dbReference>
<gene>
    <name evidence="4" type="ORF">SAMN04488078_10981</name>
</gene>
<keyword evidence="4" id="KW-0347">Helicase</keyword>
<dbReference type="PANTHER" id="PTHR45766:SF6">
    <property type="entry name" value="SWI_SNF-RELATED MATRIX-ASSOCIATED ACTIN-DEPENDENT REGULATOR OF CHROMATIN SUBFAMILY A-LIKE PROTEIN 1"/>
    <property type="match status" value="1"/>
</dbReference>
<dbReference type="CDD" id="cd18793">
    <property type="entry name" value="SF2_C_SNF"/>
    <property type="match status" value="1"/>
</dbReference>
<evidence type="ECO:0000313" key="4">
    <source>
        <dbReference type="EMBL" id="SNT32696.1"/>
    </source>
</evidence>
<dbReference type="InterPro" id="IPR027417">
    <property type="entry name" value="P-loop_NTPase"/>
</dbReference>
<sequence>MITAELYREGRPTVIIERDRDANAGAWARLQEALARGIDSGSSVRTVVHADVFLAELRVLRELRDVFGERVQPGPTLSDQLRSMASDRMARESVVEGGTADEATLDALENELSQAGFKRKLRRFQTKNLFRLVSLPHGADFSVPGAGKTTVALAAYAVLRARGVVRRLAVIGPIAAFGAWKEELVACFDKPPILLIHAGAGTVIPANTEVLLSNYNRTASDYDTVRSFVAAEPTQVVLDEAHRVKRGAAGVHGRAVLDLAYAARRRDVLTGTPAPQGAFDLVALVSFLYPGQDRQVLPDAAYFERKGRDEDVLIETNSAIRRYFVRTAKAELDLPPTSFEVVREPMPPIQAAIYDALLGQYRSTFALPDRGRHEMQRLGRIVMYLLEAATNPMLLTAGSDEGDDPAFLHPPMELQGHEPLADLLARYSSFEQPWKYQRICSIVKEAVEKGEKILIWSSFVKNLKALARLLDQYQPAIVHGGVPSDEMAPAGVITREREFERFRHDPACAVLLANPAACGEGVSLHYWCHHAVYLDRTFNAGHFLQSQDRIHRLGLAQDVVTRFTLLMSAGSIDDSVDGRLAEKVSALSMLMDDPGLVQIALPSADEGSGGTPAFDDDYQPGLFIQIRGNSWRARESFVESSC</sequence>
<dbReference type="Pfam" id="PF00176">
    <property type="entry name" value="SNF2-rel_dom"/>
    <property type="match status" value="1"/>
</dbReference>
<dbReference type="EMBL" id="FZON01000098">
    <property type="protein sequence ID" value="SNT32696.1"/>
    <property type="molecule type" value="Genomic_DNA"/>
</dbReference>
<protein>
    <submittedName>
        <fullName evidence="4">Helicase conserved C-terminal domain-containing protein</fullName>
    </submittedName>
</protein>
<accession>A0A239LQ62</accession>
<dbReference type="InterPro" id="IPR001650">
    <property type="entry name" value="Helicase_C-like"/>
</dbReference>
<dbReference type="PANTHER" id="PTHR45766">
    <property type="entry name" value="DNA ANNEALING HELICASE AND ENDONUCLEASE ZRANB3 FAMILY MEMBER"/>
    <property type="match status" value="1"/>
</dbReference>
<dbReference type="GO" id="GO:0031297">
    <property type="term" value="P:replication fork processing"/>
    <property type="evidence" value="ECO:0007669"/>
    <property type="project" value="TreeGrafter"/>
</dbReference>
<dbReference type="GO" id="GO:0004386">
    <property type="term" value="F:helicase activity"/>
    <property type="evidence" value="ECO:0007669"/>
    <property type="project" value="UniProtKB-KW"/>
</dbReference>
<dbReference type="SUPFAM" id="SSF52540">
    <property type="entry name" value="P-loop containing nucleoside triphosphate hydrolases"/>
    <property type="match status" value="2"/>
</dbReference>
<evidence type="ECO:0000256" key="1">
    <source>
        <dbReference type="ARBA" id="ARBA00022801"/>
    </source>
</evidence>
<dbReference type="InterPro" id="IPR000330">
    <property type="entry name" value="SNF2_N"/>
</dbReference>
<keyword evidence="4" id="KW-0547">Nucleotide-binding</keyword>
<evidence type="ECO:0000259" key="3">
    <source>
        <dbReference type="Pfam" id="PF00271"/>
    </source>
</evidence>
<dbReference type="Gene3D" id="3.40.50.300">
    <property type="entry name" value="P-loop containing nucleotide triphosphate hydrolases"/>
    <property type="match status" value="1"/>
</dbReference>
<proteinExistence type="predicted"/>
<feature type="domain" description="SNF2 N-terminal" evidence="2">
    <location>
        <begin position="144"/>
        <end position="359"/>
    </location>
</feature>
<evidence type="ECO:0000313" key="5">
    <source>
        <dbReference type="Proteomes" id="UP000198440"/>
    </source>
</evidence>
<keyword evidence="4" id="KW-0067">ATP-binding</keyword>
<dbReference type="Proteomes" id="UP000198440">
    <property type="component" value="Unassembled WGS sequence"/>
</dbReference>
<dbReference type="GO" id="GO:0005524">
    <property type="term" value="F:ATP binding"/>
    <property type="evidence" value="ECO:0007669"/>
    <property type="project" value="InterPro"/>
</dbReference>
<keyword evidence="1" id="KW-0378">Hydrolase</keyword>
<reference evidence="4 5" key="1">
    <citation type="submission" date="2017-06" db="EMBL/GenBank/DDBJ databases">
        <authorList>
            <person name="Kim H.J."/>
            <person name="Triplett B.A."/>
        </authorList>
    </citation>
    <scope>NUCLEOTIDE SEQUENCE [LARGE SCALE GENOMIC DNA]</scope>
    <source>
        <strain evidence="4 5">DSM 11445</strain>
    </source>
</reference>
<name>A0A239LQ62_9RHOB</name>
<feature type="domain" description="Helicase C-terminal" evidence="3">
    <location>
        <begin position="435"/>
        <end position="554"/>
    </location>
</feature>
<dbReference type="GO" id="GO:0006281">
    <property type="term" value="P:DNA repair"/>
    <property type="evidence" value="ECO:0007669"/>
    <property type="project" value="TreeGrafter"/>
</dbReference>
<dbReference type="InterPro" id="IPR049730">
    <property type="entry name" value="SNF2/RAD54-like_C"/>
</dbReference>
<evidence type="ECO:0000259" key="2">
    <source>
        <dbReference type="Pfam" id="PF00176"/>
    </source>
</evidence>
<organism evidence="4 5">
    <name type="scientific">Antarctobacter heliothermus</name>
    <dbReference type="NCBI Taxonomy" id="74033"/>
    <lineage>
        <taxon>Bacteria</taxon>
        <taxon>Pseudomonadati</taxon>
        <taxon>Pseudomonadota</taxon>
        <taxon>Alphaproteobacteria</taxon>
        <taxon>Rhodobacterales</taxon>
        <taxon>Roseobacteraceae</taxon>
        <taxon>Antarctobacter</taxon>
    </lineage>
</organism>
<dbReference type="Pfam" id="PF00271">
    <property type="entry name" value="Helicase_C"/>
    <property type="match status" value="1"/>
</dbReference>
<dbReference type="OrthoDB" id="9814088at2"/>